<organism evidence="2 3">
    <name type="scientific">Mycobacterium servetii</name>
    <dbReference type="NCBI Taxonomy" id="3237418"/>
    <lineage>
        <taxon>Bacteria</taxon>
        <taxon>Bacillati</taxon>
        <taxon>Actinomycetota</taxon>
        <taxon>Actinomycetes</taxon>
        <taxon>Mycobacteriales</taxon>
        <taxon>Mycobacteriaceae</taxon>
        <taxon>Mycobacterium</taxon>
    </lineage>
</organism>
<feature type="transmembrane region" description="Helical" evidence="1">
    <location>
        <begin position="157"/>
        <end position="184"/>
    </location>
</feature>
<evidence type="ECO:0000313" key="2">
    <source>
        <dbReference type="EMBL" id="MEY8017872.1"/>
    </source>
</evidence>
<dbReference type="Pfam" id="PF11139">
    <property type="entry name" value="SfLAP"/>
    <property type="match status" value="1"/>
</dbReference>
<dbReference type="RefSeq" id="WP_369740244.1">
    <property type="nucleotide sequence ID" value="NZ_JBGEDP010000001.1"/>
</dbReference>
<dbReference type="EMBL" id="JBGEDP010000001">
    <property type="protein sequence ID" value="MEY8017872.1"/>
    <property type="molecule type" value="Genomic_DNA"/>
</dbReference>
<reference evidence="2 3" key="1">
    <citation type="submission" date="2024-08" db="EMBL/GenBank/DDBJ databases">
        <title>Mycobacterium servetensis sp. nov., a novel rapid-growing mycobacterial species recovered from a human patient in Zaragoza, Spain.</title>
        <authorList>
            <person name="Tristancho-Baro A.I."/>
            <person name="Buenestado-Serrano S."/>
            <person name="Garcia De Viedma D."/>
            <person name="Milagro-Beamonte A."/>
            <person name="Burillo N."/>
            <person name="Sanz S."/>
            <person name="Lopez-Calleja A.I."/>
            <person name="Penas-Utrilla D."/>
            <person name="Guardingo M."/>
            <person name="Garcia M.J."/>
            <person name="Vinuelas-Bayon J."/>
        </authorList>
    </citation>
    <scope>NUCLEOTIDE SEQUENCE [LARGE SCALE GENOMIC DNA]</scope>
    <source>
        <strain evidence="3">HUMS_12744610</strain>
    </source>
</reference>
<comment type="caution">
    <text evidence="2">The sequence shown here is derived from an EMBL/GenBank/DDBJ whole genome shotgun (WGS) entry which is preliminary data.</text>
</comment>
<feature type="transmembrane region" description="Helical" evidence="1">
    <location>
        <begin position="14"/>
        <end position="34"/>
    </location>
</feature>
<sequence length="224" mass="23252">MELFGPSGLLVAKLAAPAFVVALSPVPVVLALVLLVHNDRPRSSSIAYLLGRLLSLTGLTVASMRIPRTFDGLRGPAPPWTDWLVVAAGAALVAFGAWVWRRRTAAADEAGWDSRAGRITPPVAAALGFFPMLANPKVLAASAAAGTQVAAGRLPVLGAAAAVAFYAALASSTVAAPVLAYVVAGPSIDRRLEQIRRWIQRHRHAMTATTLVAGGCALVLYGFA</sequence>
<proteinExistence type="predicted"/>
<dbReference type="InterPro" id="IPR021315">
    <property type="entry name" value="Gap/Sap"/>
</dbReference>
<protein>
    <submittedName>
        <fullName evidence="2">GAP family protein</fullName>
    </submittedName>
</protein>
<feature type="transmembrane region" description="Helical" evidence="1">
    <location>
        <begin position="83"/>
        <end position="101"/>
    </location>
</feature>
<keyword evidence="1" id="KW-1133">Transmembrane helix</keyword>
<feature type="transmembrane region" description="Helical" evidence="1">
    <location>
        <begin position="122"/>
        <end position="145"/>
    </location>
</feature>
<keyword evidence="1" id="KW-0472">Membrane</keyword>
<evidence type="ECO:0000256" key="1">
    <source>
        <dbReference type="SAM" id="Phobius"/>
    </source>
</evidence>
<evidence type="ECO:0000313" key="3">
    <source>
        <dbReference type="Proteomes" id="UP001564760"/>
    </source>
</evidence>
<accession>A0ABV4C7D6</accession>
<gene>
    <name evidence="2" type="ORF">AB8998_24345</name>
</gene>
<dbReference type="Proteomes" id="UP001564760">
    <property type="component" value="Unassembled WGS sequence"/>
</dbReference>
<keyword evidence="1" id="KW-0812">Transmembrane</keyword>
<name>A0ABV4C7D6_9MYCO</name>
<feature type="transmembrane region" description="Helical" evidence="1">
    <location>
        <begin position="46"/>
        <end position="63"/>
    </location>
</feature>
<feature type="transmembrane region" description="Helical" evidence="1">
    <location>
        <begin position="205"/>
        <end position="223"/>
    </location>
</feature>
<keyword evidence="3" id="KW-1185">Reference proteome</keyword>